<dbReference type="Proteomes" id="UP000321814">
    <property type="component" value="Unassembled WGS sequence"/>
</dbReference>
<dbReference type="AlphaFoldDB" id="A0A5C8LVW8"/>
<protein>
    <submittedName>
        <fullName evidence="2">GNAT family N-acetyltransferase</fullName>
    </submittedName>
</protein>
<keyword evidence="3" id="KW-1185">Reference proteome</keyword>
<gene>
    <name evidence="2" type="ORF">FU839_10335</name>
</gene>
<evidence type="ECO:0000259" key="1">
    <source>
        <dbReference type="PROSITE" id="PS51186"/>
    </source>
</evidence>
<comment type="caution">
    <text evidence="2">The sequence shown here is derived from an EMBL/GenBank/DDBJ whole genome shotgun (WGS) entry which is preliminary data.</text>
</comment>
<keyword evidence="2" id="KW-0808">Transferase</keyword>
<dbReference type="RefSeq" id="WP_147904281.1">
    <property type="nucleotide sequence ID" value="NZ_BAAAGC010000013.1"/>
</dbReference>
<sequence length="165" mass="18035">MAITVLSAADVPQLMQVQQNCYSQELVESATVMAERISVFHQTCWGYFVDQQMAGYLLAYPSVLGSITPLAAAFPLYQNTNCLYLHDMAISSEFRGQSLAPKLLAHARAEAKGMGLQAMALVAVQGAESYWAKQGFVKVVNLSADQQAILKTYLPEIASYMLCSL</sequence>
<dbReference type="PROSITE" id="PS51186">
    <property type="entry name" value="GNAT"/>
    <property type="match status" value="1"/>
</dbReference>
<proteinExistence type="predicted"/>
<reference evidence="2 3" key="1">
    <citation type="submission" date="2019-08" db="EMBL/GenBank/DDBJ databases">
        <title>Draft genome analysis of Rheinheimera tangshanensis isolated from the roots of fresh rice plants (Oryza sativa).</title>
        <authorList>
            <person name="Yu Q."/>
            <person name="Qi Y."/>
            <person name="Zhang H."/>
            <person name="Pu J."/>
        </authorList>
    </citation>
    <scope>NUCLEOTIDE SEQUENCE [LARGE SCALE GENOMIC DNA]</scope>
    <source>
        <strain evidence="2 3">JA3-B52</strain>
    </source>
</reference>
<name>A0A5C8LVW8_9GAMM</name>
<dbReference type="InterPro" id="IPR000182">
    <property type="entry name" value="GNAT_dom"/>
</dbReference>
<dbReference type="Pfam" id="PF00583">
    <property type="entry name" value="Acetyltransf_1"/>
    <property type="match status" value="1"/>
</dbReference>
<evidence type="ECO:0000313" key="2">
    <source>
        <dbReference type="EMBL" id="TXK80837.1"/>
    </source>
</evidence>
<dbReference type="GO" id="GO:0016747">
    <property type="term" value="F:acyltransferase activity, transferring groups other than amino-acyl groups"/>
    <property type="evidence" value="ECO:0007669"/>
    <property type="project" value="InterPro"/>
</dbReference>
<dbReference type="Gene3D" id="3.40.630.30">
    <property type="match status" value="1"/>
</dbReference>
<dbReference type="InterPro" id="IPR016181">
    <property type="entry name" value="Acyl_CoA_acyltransferase"/>
</dbReference>
<accession>A0A5C8LVW8</accession>
<evidence type="ECO:0000313" key="3">
    <source>
        <dbReference type="Proteomes" id="UP000321814"/>
    </source>
</evidence>
<dbReference type="EMBL" id="VRLR01000005">
    <property type="protein sequence ID" value="TXK80837.1"/>
    <property type="molecule type" value="Genomic_DNA"/>
</dbReference>
<dbReference type="SUPFAM" id="SSF55729">
    <property type="entry name" value="Acyl-CoA N-acyltransferases (Nat)"/>
    <property type="match status" value="1"/>
</dbReference>
<dbReference type="CDD" id="cd04301">
    <property type="entry name" value="NAT_SF"/>
    <property type="match status" value="1"/>
</dbReference>
<feature type="domain" description="N-acetyltransferase" evidence="1">
    <location>
        <begin position="1"/>
        <end position="165"/>
    </location>
</feature>
<dbReference type="OrthoDB" id="359414at2"/>
<organism evidence="2 3">
    <name type="scientific">Rheinheimera tangshanensis</name>
    <dbReference type="NCBI Taxonomy" id="400153"/>
    <lineage>
        <taxon>Bacteria</taxon>
        <taxon>Pseudomonadati</taxon>
        <taxon>Pseudomonadota</taxon>
        <taxon>Gammaproteobacteria</taxon>
        <taxon>Chromatiales</taxon>
        <taxon>Chromatiaceae</taxon>
        <taxon>Rheinheimera</taxon>
    </lineage>
</organism>